<sequence length="123" mass="13721">MKLTYNDGTDLQIQSASIQGDGTLLIKTVSATEEDLRGMFGDELKTRKMVISERSQTVGEYEGYTTLEGIIKYTAGITGIILSRPGETVAEKMETLIKENVDLKEQMEMLKGCILEMSEQVYQ</sequence>
<dbReference type="AlphaFoldDB" id="A0A3E4LWW7"/>
<organism evidence="1 2">
    <name type="scientific">[Ruminococcus] lactaris</name>
    <dbReference type="NCBI Taxonomy" id="46228"/>
    <lineage>
        <taxon>Bacteria</taxon>
        <taxon>Bacillati</taxon>
        <taxon>Bacillota</taxon>
        <taxon>Clostridia</taxon>
        <taxon>Lachnospirales</taxon>
        <taxon>Lachnospiraceae</taxon>
        <taxon>Mediterraneibacter</taxon>
    </lineage>
</organism>
<accession>A0A3E4LWW7</accession>
<comment type="caution">
    <text evidence="1">The sequence shown here is derived from an EMBL/GenBank/DDBJ whole genome shotgun (WGS) entry which is preliminary data.</text>
</comment>
<proteinExistence type="predicted"/>
<protein>
    <submittedName>
        <fullName evidence="1">Uncharacterized protein</fullName>
    </submittedName>
</protein>
<evidence type="ECO:0000313" key="1">
    <source>
        <dbReference type="EMBL" id="RGK41960.1"/>
    </source>
</evidence>
<evidence type="ECO:0000313" key="2">
    <source>
        <dbReference type="Proteomes" id="UP000260793"/>
    </source>
</evidence>
<gene>
    <name evidence="1" type="ORF">DXD17_02715</name>
</gene>
<dbReference type="Proteomes" id="UP000260793">
    <property type="component" value="Unassembled WGS sequence"/>
</dbReference>
<dbReference type="RefSeq" id="WP_117687723.1">
    <property type="nucleotide sequence ID" value="NZ_QSQN01000005.1"/>
</dbReference>
<reference evidence="1 2" key="1">
    <citation type="submission" date="2018-08" db="EMBL/GenBank/DDBJ databases">
        <title>A genome reference for cultivated species of the human gut microbiota.</title>
        <authorList>
            <person name="Zou Y."/>
            <person name="Xue W."/>
            <person name="Luo G."/>
        </authorList>
    </citation>
    <scope>NUCLEOTIDE SEQUENCE [LARGE SCALE GENOMIC DNA]</scope>
    <source>
        <strain evidence="1 2">TF11-7</strain>
    </source>
</reference>
<name>A0A3E4LWW7_9FIRM</name>
<dbReference type="EMBL" id="QSQN01000005">
    <property type="protein sequence ID" value="RGK41960.1"/>
    <property type="molecule type" value="Genomic_DNA"/>
</dbReference>